<feature type="signal peptide" evidence="7">
    <location>
        <begin position="1"/>
        <end position="23"/>
    </location>
</feature>
<gene>
    <name evidence="9" type="ORF">ENJ65_03940</name>
</gene>
<evidence type="ECO:0000259" key="8">
    <source>
        <dbReference type="PROSITE" id="PS51007"/>
    </source>
</evidence>
<dbReference type="Pfam" id="PF13442">
    <property type="entry name" value="Cytochrome_CBB3"/>
    <property type="match status" value="1"/>
</dbReference>
<evidence type="ECO:0000256" key="6">
    <source>
        <dbReference type="PROSITE-ProRule" id="PRU00433"/>
    </source>
</evidence>
<feature type="domain" description="Cytochrome c" evidence="8">
    <location>
        <begin position="101"/>
        <end position="202"/>
    </location>
</feature>
<dbReference type="PANTHER" id="PTHR33751">
    <property type="entry name" value="CBB3-TYPE CYTOCHROME C OXIDASE SUBUNIT FIXP"/>
    <property type="match status" value="1"/>
</dbReference>
<dbReference type="AlphaFoldDB" id="A0A832N6I2"/>
<name>A0A832N6I2_9GAMM</name>
<dbReference type="GO" id="GO:0046872">
    <property type="term" value="F:metal ion binding"/>
    <property type="evidence" value="ECO:0007669"/>
    <property type="project" value="UniProtKB-KW"/>
</dbReference>
<evidence type="ECO:0000256" key="5">
    <source>
        <dbReference type="ARBA" id="ARBA00023004"/>
    </source>
</evidence>
<dbReference type="InterPro" id="IPR036909">
    <property type="entry name" value="Cyt_c-like_dom_sf"/>
</dbReference>
<keyword evidence="7" id="KW-0732">Signal</keyword>
<accession>A0A832N6I2</accession>
<dbReference type="Proteomes" id="UP000885832">
    <property type="component" value="Unassembled WGS sequence"/>
</dbReference>
<evidence type="ECO:0000256" key="3">
    <source>
        <dbReference type="ARBA" id="ARBA00022723"/>
    </source>
</evidence>
<feature type="chain" id="PRO_5032702978" description="Cytochrome c domain-containing protein" evidence="7">
    <location>
        <begin position="24"/>
        <end position="205"/>
    </location>
</feature>
<keyword evidence="3 6" id="KW-0479">Metal-binding</keyword>
<evidence type="ECO:0000313" key="9">
    <source>
        <dbReference type="EMBL" id="HHJ80766.1"/>
    </source>
</evidence>
<proteinExistence type="predicted"/>
<reference evidence="9" key="1">
    <citation type="journal article" date="2020" name="mSystems">
        <title>Genome- and Community-Level Interaction Insights into Carbon Utilization and Element Cycling Functions of Hydrothermarchaeota in Hydrothermal Sediment.</title>
        <authorList>
            <person name="Zhou Z."/>
            <person name="Liu Y."/>
            <person name="Xu W."/>
            <person name="Pan J."/>
            <person name="Luo Z.H."/>
            <person name="Li M."/>
        </authorList>
    </citation>
    <scope>NUCLEOTIDE SEQUENCE [LARGE SCALE GENOMIC DNA]</scope>
    <source>
        <strain evidence="9">HyVt-505</strain>
    </source>
</reference>
<dbReference type="InterPro" id="IPR011429">
    <property type="entry name" value="Cyt_c_Planctomycete-type"/>
</dbReference>
<dbReference type="GO" id="GO:0009055">
    <property type="term" value="F:electron transfer activity"/>
    <property type="evidence" value="ECO:0007669"/>
    <property type="project" value="InterPro"/>
</dbReference>
<keyword evidence="5 6" id="KW-0408">Iron</keyword>
<protein>
    <recommendedName>
        <fullName evidence="8">Cytochrome c domain-containing protein</fullName>
    </recommendedName>
</protein>
<comment type="caution">
    <text evidence="9">The sequence shown here is derived from an EMBL/GenBank/DDBJ whole genome shotgun (WGS) entry which is preliminary data.</text>
</comment>
<keyword evidence="1" id="KW-0813">Transport</keyword>
<dbReference type="SUPFAM" id="SSF46626">
    <property type="entry name" value="Cytochrome c"/>
    <property type="match status" value="2"/>
</dbReference>
<dbReference type="InterPro" id="IPR009056">
    <property type="entry name" value="Cyt_c-like_dom"/>
</dbReference>
<evidence type="ECO:0000256" key="7">
    <source>
        <dbReference type="SAM" id="SignalP"/>
    </source>
</evidence>
<evidence type="ECO:0000256" key="4">
    <source>
        <dbReference type="ARBA" id="ARBA00022982"/>
    </source>
</evidence>
<dbReference type="PROSITE" id="PS51007">
    <property type="entry name" value="CYTC"/>
    <property type="match status" value="2"/>
</dbReference>
<organism evidence="9">
    <name type="scientific">Candidatus Tenderia electrophaga</name>
    <dbReference type="NCBI Taxonomy" id="1748243"/>
    <lineage>
        <taxon>Bacteria</taxon>
        <taxon>Pseudomonadati</taxon>
        <taxon>Pseudomonadota</taxon>
        <taxon>Gammaproteobacteria</taxon>
        <taxon>Candidatus Tenderiales</taxon>
        <taxon>Candidatus Tenderiaceae</taxon>
        <taxon>Candidatus Tenderia</taxon>
    </lineage>
</organism>
<dbReference type="EMBL" id="DRNF01000250">
    <property type="protein sequence ID" value="HHJ80766.1"/>
    <property type="molecule type" value="Genomic_DNA"/>
</dbReference>
<evidence type="ECO:0000256" key="2">
    <source>
        <dbReference type="ARBA" id="ARBA00022617"/>
    </source>
</evidence>
<evidence type="ECO:0000256" key="1">
    <source>
        <dbReference type="ARBA" id="ARBA00022448"/>
    </source>
</evidence>
<dbReference type="Gene3D" id="1.10.760.10">
    <property type="entry name" value="Cytochrome c-like domain"/>
    <property type="match status" value="1"/>
</dbReference>
<dbReference type="Pfam" id="PF07635">
    <property type="entry name" value="PSCyt1"/>
    <property type="match status" value="1"/>
</dbReference>
<feature type="domain" description="Cytochrome c" evidence="8">
    <location>
        <begin position="21"/>
        <end position="101"/>
    </location>
</feature>
<dbReference type="GO" id="GO:0020037">
    <property type="term" value="F:heme binding"/>
    <property type="evidence" value="ECO:0007669"/>
    <property type="project" value="InterPro"/>
</dbReference>
<keyword evidence="4" id="KW-0249">Electron transport</keyword>
<dbReference type="PANTHER" id="PTHR33751:SF9">
    <property type="entry name" value="CYTOCHROME C4"/>
    <property type="match status" value="1"/>
</dbReference>
<dbReference type="InterPro" id="IPR050597">
    <property type="entry name" value="Cytochrome_c_Oxidase_Subunit"/>
</dbReference>
<keyword evidence="2 6" id="KW-0349">Heme</keyword>
<sequence>MKRMLFVLVASLTALVGATTASADEGSAYKGGAKAFYCTGCHGYNGMGSKSLSALAGRDAAELLAQLEAFKKKKSSIMGAQLAKFSEADLKDLAAYFASLKKSARGEASYARDIEPVIQWRCVSCHTTGGEGTDKSGLDLTSYDALMAGTSQGGSLIVPGSPTSSSFMVMVTRKDHLRMPFGAPPLSDDEVRVIKTWIEQGAKNN</sequence>